<evidence type="ECO:0000256" key="2">
    <source>
        <dbReference type="ARBA" id="ARBA00022692"/>
    </source>
</evidence>
<evidence type="ECO:0000313" key="6">
    <source>
        <dbReference type="EMBL" id="SDW38809.1"/>
    </source>
</evidence>
<dbReference type="EMBL" id="FNMZ01000001">
    <property type="protein sequence ID" value="SDW38809.1"/>
    <property type="molecule type" value="Genomic_DNA"/>
</dbReference>
<evidence type="ECO:0000256" key="3">
    <source>
        <dbReference type="ARBA" id="ARBA00022989"/>
    </source>
</evidence>
<feature type="transmembrane region" description="Helical" evidence="5">
    <location>
        <begin position="53"/>
        <end position="78"/>
    </location>
</feature>
<dbReference type="AlphaFoldDB" id="A0A1H2T697"/>
<evidence type="ECO:0000313" key="7">
    <source>
        <dbReference type="Proteomes" id="UP000199118"/>
    </source>
</evidence>
<gene>
    <name evidence="6" type="ORF">SAMN05444336_101885</name>
</gene>
<dbReference type="GO" id="GO:0005384">
    <property type="term" value="F:manganese ion transmembrane transporter activity"/>
    <property type="evidence" value="ECO:0007669"/>
    <property type="project" value="InterPro"/>
</dbReference>
<evidence type="ECO:0000256" key="1">
    <source>
        <dbReference type="ARBA" id="ARBA00004127"/>
    </source>
</evidence>
<evidence type="ECO:0000256" key="5">
    <source>
        <dbReference type="SAM" id="Phobius"/>
    </source>
</evidence>
<organism evidence="6 7">
    <name type="scientific">Albimonas donghaensis</name>
    <dbReference type="NCBI Taxonomy" id="356660"/>
    <lineage>
        <taxon>Bacteria</taxon>
        <taxon>Pseudomonadati</taxon>
        <taxon>Pseudomonadota</taxon>
        <taxon>Alphaproteobacteria</taxon>
        <taxon>Rhodobacterales</taxon>
        <taxon>Paracoccaceae</taxon>
        <taxon>Albimonas</taxon>
    </lineage>
</organism>
<accession>A0A1H2T697</accession>
<dbReference type="Pfam" id="PF01988">
    <property type="entry name" value="VIT1"/>
    <property type="match status" value="1"/>
</dbReference>
<feature type="transmembrane region" description="Helical" evidence="5">
    <location>
        <begin position="183"/>
        <end position="202"/>
    </location>
</feature>
<keyword evidence="3 5" id="KW-1133">Transmembrane helix</keyword>
<proteinExistence type="predicted"/>
<dbReference type="InterPro" id="IPR008217">
    <property type="entry name" value="Ccc1_fam"/>
</dbReference>
<dbReference type="RefSeq" id="WP_092679880.1">
    <property type="nucleotide sequence ID" value="NZ_FNMZ01000001.1"/>
</dbReference>
<dbReference type="Proteomes" id="UP000199118">
    <property type="component" value="Unassembled WGS sequence"/>
</dbReference>
<keyword evidence="7" id="KW-1185">Reference proteome</keyword>
<dbReference type="GO" id="GO:0030026">
    <property type="term" value="P:intracellular manganese ion homeostasis"/>
    <property type="evidence" value="ECO:0007669"/>
    <property type="project" value="InterPro"/>
</dbReference>
<evidence type="ECO:0000256" key="4">
    <source>
        <dbReference type="ARBA" id="ARBA00023136"/>
    </source>
</evidence>
<comment type="subcellular location">
    <subcellularLocation>
        <location evidence="1">Endomembrane system</location>
        <topology evidence="1">Multi-pass membrane protein</topology>
    </subcellularLocation>
</comment>
<name>A0A1H2T697_9RHOB</name>
<feature type="transmembrane region" description="Helical" evidence="5">
    <location>
        <begin position="214"/>
        <end position="236"/>
    </location>
</feature>
<dbReference type="GO" id="GO:0012505">
    <property type="term" value="C:endomembrane system"/>
    <property type="evidence" value="ECO:0007669"/>
    <property type="project" value="UniProtKB-SubCell"/>
</dbReference>
<sequence length="237" mass="23374">MGEAAPGKGAAGRLGDVLRELVYGGNDGVVTTFAIVAGFEGAGAEGAAEVGGAAVLLFGLANLFADATAMGLGAFLAARSADDVSRARHAVRERARAADPEGARADVAAALRARGLEAEDAQAMAGILARAPELDADFADGRLGPAPAEAERPVRGALATFASFVTCGAAPLAPYLLGVSGDAAFGLSLTASLGALAGLGLLRWRVSDLPAARALGETLAVGIACGAVAYAVGLAFR</sequence>
<dbReference type="PANTHER" id="PTHR31851">
    <property type="entry name" value="FE(2+)/MN(2+) TRANSPORTER PCL1"/>
    <property type="match status" value="1"/>
</dbReference>
<dbReference type="OrthoDB" id="5506246at2"/>
<feature type="transmembrane region" description="Helical" evidence="5">
    <location>
        <begin position="157"/>
        <end position="177"/>
    </location>
</feature>
<protein>
    <submittedName>
        <fullName evidence="6">Predicted Fe2+/Mn2+ transporter, VIT1/CCC1 family</fullName>
    </submittedName>
</protein>
<keyword evidence="2 5" id="KW-0812">Transmembrane</keyword>
<keyword evidence="4 5" id="KW-0472">Membrane</keyword>
<reference evidence="6 7" key="1">
    <citation type="submission" date="2016-10" db="EMBL/GenBank/DDBJ databases">
        <authorList>
            <person name="de Groot N.N."/>
        </authorList>
    </citation>
    <scope>NUCLEOTIDE SEQUENCE [LARGE SCALE GENOMIC DNA]</scope>
    <source>
        <strain evidence="6 7">DSM 17890</strain>
    </source>
</reference>
<dbReference type="STRING" id="356660.SAMN05444336_101885"/>